<dbReference type="NCBIfam" id="NF033441">
    <property type="entry name" value="BREX_BrxC"/>
    <property type="match status" value="1"/>
</dbReference>
<evidence type="ECO:0000259" key="2">
    <source>
        <dbReference type="Pfam" id="PF25792"/>
    </source>
</evidence>
<dbReference type="RefSeq" id="WP_150158491.1">
    <property type="nucleotide sequence ID" value="NZ_QSMZ01000014.1"/>
</dbReference>
<name>A0A9W7Q3P9_BACCE</name>
<dbReference type="AlphaFoldDB" id="A0A9W7Q3P9"/>
<dbReference type="SUPFAM" id="SSF52540">
    <property type="entry name" value="P-loop containing nucleoside triphosphate hydrolases"/>
    <property type="match status" value="1"/>
</dbReference>
<dbReference type="InterPro" id="IPR058038">
    <property type="entry name" value="BREX_BrxC_wHTH"/>
</dbReference>
<evidence type="ECO:0000259" key="1">
    <source>
        <dbReference type="Pfam" id="PF25791"/>
    </source>
</evidence>
<dbReference type="EMBL" id="QSMZ01000014">
    <property type="protein sequence ID" value="KAA6462805.1"/>
    <property type="molecule type" value="Genomic_DNA"/>
</dbReference>
<dbReference type="Pfam" id="PF25792">
    <property type="entry name" value="BREX_BrxC_helical"/>
    <property type="match status" value="1"/>
</dbReference>
<gene>
    <name evidence="4" type="primary">brxC</name>
    <name evidence="4" type="ORF">DX932_17685</name>
</gene>
<reference evidence="4 5" key="1">
    <citation type="submission" date="2018-08" db="EMBL/GenBank/DDBJ databases">
        <title>Bacillus phenotypic plasticity.</title>
        <authorList>
            <person name="Hurtado E."/>
        </authorList>
    </citation>
    <scope>NUCLEOTIDE SEQUENCE [LARGE SCALE GENOMIC DNA]</scope>
    <source>
        <strain evidence="4 5">111b</strain>
    </source>
</reference>
<evidence type="ECO:0000313" key="4">
    <source>
        <dbReference type="EMBL" id="KAA6462805.1"/>
    </source>
</evidence>
<dbReference type="InterPro" id="IPR058037">
    <property type="entry name" value="BREX_BrxC_helical"/>
</dbReference>
<dbReference type="Proteomes" id="UP000323321">
    <property type="component" value="Unassembled WGS sequence"/>
</dbReference>
<comment type="caution">
    <text evidence="4">The sequence shown here is derived from an EMBL/GenBank/DDBJ whole genome shotgun (WGS) entry which is preliminary data.</text>
</comment>
<evidence type="ECO:0000313" key="5">
    <source>
        <dbReference type="Proteomes" id="UP000323321"/>
    </source>
</evidence>
<feature type="domain" description="Probable ATP-binding protein BrxC 4th six-stranded beta-sheet" evidence="3">
    <location>
        <begin position="560"/>
        <end position="733"/>
    </location>
</feature>
<evidence type="ECO:0000259" key="3">
    <source>
        <dbReference type="Pfam" id="PF25796"/>
    </source>
</evidence>
<feature type="domain" description="Probable ATP-binding protein BrxC alpha-helical" evidence="2">
    <location>
        <begin position="872"/>
        <end position="993"/>
    </location>
</feature>
<organism evidence="4 5">
    <name type="scientific">Bacillus cereus</name>
    <dbReference type="NCBI Taxonomy" id="1396"/>
    <lineage>
        <taxon>Bacteria</taxon>
        <taxon>Bacillati</taxon>
        <taxon>Bacillota</taxon>
        <taxon>Bacilli</taxon>
        <taxon>Bacillales</taxon>
        <taxon>Bacillaceae</taxon>
        <taxon>Bacillus</taxon>
        <taxon>Bacillus cereus group</taxon>
    </lineage>
</organism>
<feature type="domain" description="Probable ATP-binding protein BrxC winged helix-turn-helix" evidence="1">
    <location>
        <begin position="740"/>
        <end position="865"/>
    </location>
</feature>
<dbReference type="InterPro" id="IPR047679">
    <property type="entry name" value="BREX_BrxC"/>
</dbReference>
<dbReference type="InterPro" id="IPR058036">
    <property type="entry name" value="BREX_BrxC_4th"/>
</dbReference>
<proteinExistence type="predicted"/>
<dbReference type="InterPro" id="IPR027417">
    <property type="entry name" value="P-loop_NTPase"/>
</dbReference>
<dbReference type="Pfam" id="PF25796">
    <property type="entry name" value="BREX_BrxC_4th"/>
    <property type="match status" value="1"/>
</dbReference>
<protein>
    <submittedName>
        <fullName evidence="4">BREX system P-loop protein BrxC</fullName>
    </submittedName>
</protein>
<sequence>MQIQKMFEKEINRDIKGVIKVGQDDDKNIYQELDEYVVTNELLHHMGEFFKSYKKGITGNTDKMGVWISGFFGSGKSHFLKILSYLLENKHVMDEKEIDKDAISFFYNKILDPMVLADMKLAGNTTTDVILFNIDSKSESDSKSDKNAIVKVFNKVFNEMQGFCGSIPWIADLERQMVKDGCYEEFKVEFEKISGNTWEEAREDFYYEEDSIIEALSKTTKMSEDAARNWYERAEEDYFISIDRFAKRVREYVETKGNNHHVVFLIDELGQYIGNDSQLMLNLQTVVEDIGTQCGGKVWVLVTSQQDIDSVVKVNGNDFSKIQGRFDTRLSLSSAHVDEVIKKRILLKNEVGKQTLRLLYGDNSSILKNLITFSGDTAEMKIFNNEEDFVDVYPFIPYQFNLLQKVFTGIRIHGASGKHLAEGERSLLSAFQESAMKYAESETGALIPFSAFYQTIEAFLDSSIRTVIIHAQNNSRLNEYDVEVLKLLFLIKYVKELPANLENLATLMIQNISDDKIELKKKIESSLIRLSKETLIQKNGQEYIFLTNDEQDVNREIKNMHVDSAEVIQKIGDVIFNVVYQDKKYRYSPKYHFSFNTIIDDRPIGMQTNDIGLKIITPYFDATTELNDSELKMMSMRESNVILKLPQDTSYLDEMTEILRIQAYLKIKSGTAASQAIEDIKVRKSREANERKDRVHTYVTEALKHAEIFVNSQQLDVKEKNPVERINDAFKVLIDNLYNKLHYVKKFIDTAKQLNELLVENTTQLTLSGDNEDVNQLAVKEVNDYIARLTTRNQQITIKGITTHFTKQPYGWKDLDIASLIIKLFKGQEIKLQLNSSNLTTSERDLVNYITKRDYVERVVVKKRERISPALMKVVKDLSKEVFEVTALPDDEDGLMNRFKAMLATEKNKINELLAHYQHGFYPGKDVLQDGQDIIEQLVTISDTASFYNKAKQLQDDFLDYAEDVELVKAFFETQRDIYDDAVKRLNIFEKNQTYVTNQKVTGFIESISKIVKHKEPYRNIHQLPGLIKEFDELFVELLEKECEPIKKVIEVDYQTVLEELNKHEDIKSMFFNKFKNNFDGIKDRLNRVNNFYEAIAMQTESDRLKVRCIDDIANEVERRKPPVTPPPTVPTGTGGATVIDPIVEYKAKTKTISKNTILRGTKTIENTEDIEAVLDEIRKQLQKELEDASVIKLV</sequence>
<accession>A0A9W7Q3P9</accession>
<dbReference type="Pfam" id="PF25791">
    <property type="entry name" value="WHD_BREX_BrxC"/>
    <property type="match status" value="1"/>
</dbReference>